<evidence type="ECO:0000256" key="1">
    <source>
        <dbReference type="ARBA" id="ARBA00004245"/>
    </source>
</evidence>
<feature type="compositionally biased region" description="Acidic residues" evidence="9">
    <location>
        <begin position="526"/>
        <end position="556"/>
    </location>
</feature>
<name>A0ABM1ES68_PRICU</name>
<feature type="compositionally biased region" description="Basic and acidic residues" evidence="9">
    <location>
        <begin position="180"/>
        <end position="295"/>
    </location>
</feature>
<dbReference type="Pfam" id="PF14604">
    <property type="entry name" value="SH3_9"/>
    <property type="match status" value="1"/>
</dbReference>
<dbReference type="InterPro" id="IPR029006">
    <property type="entry name" value="ADF-H/Gelsolin-like_dom_sf"/>
</dbReference>
<keyword evidence="4" id="KW-0963">Cytoplasm</keyword>
<dbReference type="InterPro" id="IPR035717">
    <property type="entry name" value="Drebrin-like_SH3"/>
</dbReference>
<dbReference type="PANTHER" id="PTHR10829">
    <property type="entry name" value="CORTACTIN AND DREBRIN"/>
    <property type="match status" value="1"/>
</dbReference>
<accession>A0ABM1ES68</accession>
<evidence type="ECO:0000259" key="10">
    <source>
        <dbReference type="PROSITE" id="PS50002"/>
    </source>
</evidence>
<dbReference type="Gene3D" id="3.40.20.10">
    <property type="entry name" value="Severin"/>
    <property type="match status" value="1"/>
</dbReference>
<feature type="region of interest" description="Disordered" evidence="9">
    <location>
        <begin position="180"/>
        <end position="558"/>
    </location>
</feature>
<comment type="similarity">
    <text evidence="2">Belongs to the ABP1 family.</text>
</comment>
<evidence type="ECO:0000256" key="4">
    <source>
        <dbReference type="ARBA" id="ARBA00022490"/>
    </source>
</evidence>
<dbReference type="RefSeq" id="XP_014675039.1">
    <property type="nucleotide sequence ID" value="XM_014819553.1"/>
</dbReference>
<evidence type="ECO:0000256" key="6">
    <source>
        <dbReference type="ARBA" id="ARBA00023203"/>
    </source>
</evidence>
<dbReference type="SMART" id="SM00326">
    <property type="entry name" value="SH3"/>
    <property type="match status" value="1"/>
</dbReference>
<dbReference type="SUPFAM" id="SSF55753">
    <property type="entry name" value="Actin depolymerizing proteins"/>
    <property type="match status" value="1"/>
</dbReference>
<dbReference type="CDD" id="cd11281">
    <property type="entry name" value="ADF_drebrin_like"/>
    <property type="match status" value="1"/>
</dbReference>
<dbReference type="CDD" id="cd11960">
    <property type="entry name" value="SH3_Abp1_eu"/>
    <property type="match status" value="1"/>
</dbReference>
<keyword evidence="6" id="KW-0009">Actin-binding</keyword>
<evidence type="ECO:0000256" key="9">
    <source>
        <dbReference type="SAM" id="MobiDB-lite"/>
    </source>
</evidence>
<evidence type="ECO:0000256" key="8">
    <source>
        <dbReference type="PROSITE-ProRule" id="PRU00192"/>
    </source>
</evidence>
<keyword evidence="3 8" id="KW-0728">SH3 domain</keyword>
<organism evidence="12 13">
    <name type="scientific">Priapulus caudatus</name>
    <name type="common">Priapulid worm</name>
    <dbReference type="NCBI Taxonomy" id="37621"/>
    <lineage>
        <taxon>Eukaryota</taxon>
        <taxon>Metazoa</taxon>
        <taxon>Ecdysozoa</taxon>
        <taxon>Scalidophora</taxon>
        <taxon>Priapulida</taxon>
        <taxon>Priapulimorpha</taxon>
        <taxon>Priapulimorphida</taxon>
        <taxon>Priapulidae</taxon>
        <taxon>Priapulus</taxon>
    </lineage>
</organism>
<dbReference type="SMART" id="SM00102">
    <property type="entry name" value="ADF"/>
    <property type="match status" value="1"/>
</dbReference>
<comment type="subcellular location">
    <subcellularLocation>
        <location evidence="1">Cytoplasm</location>
        <location evidence="1">Cytoskeleton</location>
    </subcellularLocation>
</comment>
<feature type="compositionally biased region" description="Acidic residues" evidence="9">
    <location>
        <begin position="471"/>
        <end position="484"/>
    </location>
</feature>
<dbReference type="PROSITE" id="PS50002">
    <property type="entry name" value="SH3"/>
    <property type="match status" value="1"/>
</dbReference>
<evidence type="ECO:0000256" key="2">
    <source>
        <dbReference type="ARBA" id="ARBA00011039"/>
    </source>
</evidence>
<dbReference type="SUPFAM" id="SSF50044">
    <property type="entry name" value="SH3-domain"/>
    <property type="match status" value="1"/>
</dbReference>
<dbReference type="Proteomes" id="UP000695022">
    <property type="component" value="Unplaced"/>
</dbReference>
<feature type="domain" description="ADF-H" evidence="11">
    <location>
        <begin position="2"/>
        <end position="133"/>
    </location>
</feature>
<reference evidence="13" key="1">
    <citation type="submission" date="2025-08" db="UniProtKB">
        <authorList>
            <consortium name="RefSeq"/>
        </authorList>
    </citation>
    <scope>IDENTIFICATION</scope>
</reference>
<gene>
    <name evidence="13" type="primary">LOC106815124</name>
</gene>
<evidence type="ECO:0000313" key="13">
    <source>
        <dbReference type="RefSeq" id="XP_014675039.1"/>
    </source>
</evidence>
<sequence>MAVDLVKHKDSLLAAWKAVVSDKDPTNWAIMSYEPNSNILKVVSTGEDGLEEMIDDLNSGKIMYAYCKVEDSHTTLNKFVLINWQGEGAPIARKGTCASHLRDVTNLFHGAHVTINARTDDDVEVDAIMDKISKSTVSSFNFHEKPKPPLQTKPVGSVYKRIVPERDIDASARDEFWEQTEVEERKRKTEDRKKSQAETEKLEGERLVREEKEGLHRDKITRERAASVRSQREAERMANVSKTEEDKKKWEEEQASLEREDDAERRRRADSLRKERLKEANELVERRGADPRAMFEQHITPAAQRHSRPPPKVLRDWKAKQEEQQEAPSRSLPVVPAAAGDSSLPSKVTPQPLAREPSPPRKREPSPPKKREPSPPRKREPSPPKKREPSPPTKREPSPPTKREPSPPTKREPSPPVRREPSPPARGPSPPHREPTPERQPSPVKTMSEPAVPPHTRNLLAEGLPPRVESPEEEEDQDWEEPPLEEGPTVTAETEQHLIEEEMRRSVTEAPEPPHLTPQRVPPSLTEDDDEEAEIETFQEEEQMGAAAEEEEEGEFEIPYTNQSARALYDYQAADETEITFDPDDTITHVDQIDPGWWRGFGPDGTYGLFPANYVELISS</sequence>
<dbReference type="InterPro" id="IPR002108">
    <property type="entry name" value="ADF-H"/>
</dbReference>
<feature type="compositionally biased region" description="Basic and acidic residues" evidence="9">
    <location>
        <begin position="313"/>
        <end position="323"/>
    </location>
</feature>
<proteinExistence type="inferred from homology"/>
<dbReference type="Gene3D" id="2.30.30.40">
    <property type="entry name" value="SH3 Domains"/>
    <property type="match status" value="1"/>
</dbReference>
<dbReference type="InterPro" id="IPR036028">
    <property type="entry name" value="SH3-like_dom_sf"/>
</dbReference>
<evidence type="ECO:0000256" key="5">
    <source>
        <dbReference type="ARBA" id="ARBA00023054"/>
    </source>
</evidence>
<dbReference type="PRINTS" id="PR00452">
    <property type="entry name" value="SH3DOMAIN"/>
</dbReference>
<dbReference type="PROSITE" id="PS51263">
    <property type="entry name" value="ADF_H"/>
    <property type="match status" value="1"/>
</dbReference>
<dbReference type="Pfam" id="PF00241">
    <property type="entry name" value="Cofilin_ADF"/>
    <property type="match status" value="1"/>
</dbReference>
<evidence type="ECO:0000256" key="3">
    <source>
        <dbReference type="ARBA" id="ARBA00022443"/>
    </source>
</evidence>
<evidence type="ECO:0000256" key="7">
    <source>
        <dbReference type="ARBA" id="ARBA00023212"/>
    </source>
</evidence>
<dbReference type="PANTHER" id="PTHR10829:SF25">
    <property type="entry name" value="DREBRIN-LIKE PROTEIN"/>
    <property type="match status" value="1"/>
</dbReference>
<feature type="compositionally biased region" description="Basic and acidic residues" evidence="9">
    <location>
        <begin position="494"/>
        <end position="507"/>
    </location>
</feature>
<keyword evidence="5" id="KW-0175">Coiled coil</keyword>
<feature type="domain" description="SH3" evidence="10">
    <location>
        <begin position="560"/>
        <end position="620"/>
    </location>
</feature>
<protein>
    <submittedName>
        <fullName evidence="13">Drebrin-like protein B</fullName>
    </submittedName>
</protein>
<keyword evidence="7" id="KW-0206">Cytoskeleton</keyword>
<dbReference type="InterPro" id="IPR001452">
    <property type="entry name" value="SH3_domain"/>
</dbReference>
<evidence type="ECO:0000313" key="12">
    <source>
        <dbReference type="Proteomes" id="UP000695022"/>
    </source>
</evidence>
<evidence type="ECO:0000259" key="11">
    <source>
        <dbReference type="PROSITE" id="PS51263"/>
    </source>
</evidence>
<feature type="compositionally biased region" description="Basic and acidic residues" evidence="9">
    <location>
        <begin position="358"/>
        <end position="421"/>
    </location>
</feature>
<dbReference type="GeneID" id="106815124"/>
<keyword evidence="12" id="KW-1185">Reference proteome</keyword>